<gene>
    <name evidence="1" type="ORF">LXO92_07780</name>
</gene>
<proteinExistence type="predicted"/>
<reference evidence="1 2" key="1">
    <citation type="journal article" date="2024" name="Pathogens">
        <title>Characterization of a Novel Species of Legionella Isolated from a Healthcare Facility: Legionella resiliens sp. nov.</title>
        <authorList>
            <person name="Cristino S."/>
            <person name="Pascale M.R."/>
            <person name="Marino F."/>
            <person name="Derelitto C."/>
            <person name="Salaris S."/>
            <person name="Orsini M."/>
            <person name="Squarzoni S."/>
            <person name="Grottola A."/>
            <person name="Girolamini L."/>
        </authorList>
    </citation>
    <scope>NUCLEOTIDE SEQUENCE [LARGE SCALE GENOMIC DNA]</scope>
    <source>
        <strain evidence="1 2">8cVS16</strain>
    </source>
</reference>
<accession>A0ABS8X0K7</accession>
<dbReference type="RefSeq" id="WP_182352097.1">
    <property type="nucleotide sequence ID" value="NZ_JAJSPM010000005.1"/>
</dbReference>
<name>A0ABS8X0K7_9GAMM</name>
<sequence>MSHDINWHKLYAIPEDGVADKLQKAYQSKFIDNFLSLIEYAEQVLDADYADSKQQFFCLR</sequence>
<dbReference type="Proteomes" id="UP001320170">
    <property type="component" value="Unassembled WGS sequence"/>
</dbReference>
<comment type="caution">
    <text evidence="1">The sequence shown here is derived from an EMBL/GenBank/DDBJ whole genome shotgun (WGS) entry which is preliminary data.</text>
</comment>
<evidence type="ECO:0000313" key="2">
    <source>
        <dbReference type="Proteomes" id="UP001320170"/>
    </source>
</evidence>
<keyword evidence="2" id="KW-1185">Reference proteome</keyword>
<protein>
    <submittedName>
        <fullName evidence="1">Uncharacterized protein</fullName>
    </submittedName>
</protein>
<dbReference type="EMBL" id="JAJTND010000004">
    <property type="protein sequence ID" value="MCE3532276.1"/>
    <property type="molecule type" value="Genomic_DNA"/>
</dbReference>
<evidence type="ECO:0000313" key="1">
    <source>
        <dbReference type="EMBL" id="MCE3532276.1"/>
    </source>
</evidence>
<organism evidence="1 2">
    <name type="scientific">Legionella resiliens</name>
    <dbReference type="NCBI Taxonomy" id="2905958"/>
    <lineage>
        <taxon>Bacteria</taxon>
        <taxon>Pseudomonadati</taxon>
        <taxon>Pseudomonadota</taxon>
        <taxon>Gammaproteobacteria</taxon>
        <taxon>Legionellales</taxon>
        <taxon>Legionellaceae</taxon>
        <taxon>Legionella</taxon>
    </lineage>
</organism>